<feature type="domain" description="C2H2-type" evidence="12">
    <location>
        <begin position="204"/>
        <end position="231"/>
    </location>
</feature>
<comment type="subcellular location">
    <subcellularLocation>
        <location evidence="1">Nucleus</location>
    </subcellularLocation>
</comment>
<dbReference type="AlphaFoldDB" id="A0A131XU47"/>
<feature type="domain" description="C2H2-type" evidence="12">
    <location>
        <begin position="120"/>
        <end position="147"/>
    </location>
</feature>
<evidence type="ECO:0000313" key="13">
    <source>
        <dbReference type="EMBL" id="JAP69580.1"/>
    </source>
</evidence>
<keyword evidence="6" id="KW-0805">Transcription regulation</keyword>
<dbReference type="PANTHER" id="PTHR24404:SF114">
    <property type="entry name" value="KLUMPFUSS, ISOFORM B-RELATED"/>
    <property type="match status" value="1"/>
</dbReference>
<evidence type="ECO:0000256" key="1">
    <source>
        <dbReference type="ARBA" id="ARBA00004123"/>
    </source>
</evidence>
<dbReference type="FunFam" id="3.30.160.60:FF:000417">
    <property type="entry name" value="Zinc finger protein"/>
    <property type="match status" value="1"/>
</dbReference>
<evidence type="ECO:0000256" key="10">
    <source>
        <dbReference type="PROSITE-ProRule" id="PRU00042"/>
    </source>
</evidence>
<dbReference type="InterPro" id="IPR013087">
    <property type="entry name" value="Znf_C2H2_type"/>
</dbReference>
<evidence type="ECO:0000256" key="4">
    <source>
        <dbReference type="ARBA" id="ARBA00022771"/>
    </source>
</evidence>
<dbReference type="EMBL" id="GEFM01006216">
    <property type="protein sequence ID" value="JAP69580.1"/>
    <property type="molecule type" value="mRNA"/>
</dbReference>
<dbReference type="SMART" id="SM00355">
    <property type="entry name" value="ZnF_C2H2"/>
    <property type="match status" value="7"/>
</dbReference>
<dbReference type="Pfam" id="PF00096">
    <property type="entry name" value="zf-C2H2"/>
    <property type="match status" value="4"/>
</dbReference>
<keyword evidence="9" id="KW-0539">Nucleus</keyword>
<proteinExistence type="evidence at transcript level"/>
<feature type="domain" description="C2H2-type" evidence="12">
    <location>
        <begin position="176"/>
        <end position="203"/>
    </location>
</feature>
<evidence type="ECO:0000256" key="6">
    <source>
        <dbReference type="ARBA" id="ARBA00023015"/>
    </source>
</evidence>
<reference evidence="13" key="1">
    <citation type="submission" date="2016-02" db="EMBL/GenBank/DDBJ databases">
        <title>RNAseq analyses of the midgut from blood- or serum-fed Ixodes ricinus ticks.</title>
        <authorList>
            <person name="Perner J."/>
            <person name="Provaznik J."/>
            <person name="Schrenkova J."/>
            <person name="Urbanova V."/>
            <person name="Ribeiro J.M."/>
            <person name="Kopacek P."/>
        </authorList>
    </citation>
    <scope>NUCLEOTIDE SEQUENCE</scope>
    <source>
        <tissue evidence="13">Gut</tissue>
    </source>
</reference>
<dbReference type="GO" id="GO:0008270">
    <property type="term" value="F:zinc ion binding"/>
    <property type="evidence" value="ECO:0007669"/>
    <property type="project" value="UniProtKB-KW"/>
</dbReference>
<feature type="domain" description="C2H2-type" evidence="12">
    <location>
        <begin position="287"/>
        <end position="315"/>
    </location>
</feature>
<keyword evidence="2" id="KW-0479">Metal-binding</keyword>
<keyword evidence="5" id="KW-0862">Zinc</keyword>
<dbReference type="PROSITE" id="PS00028">
    <property type="entry name" value="ZINC_FINGER_C2H2_1"/>
    <property type="match status" value="4"/>
</dbReference>
<dbReference type="GO" id="GO:0000978">
    <property type="term" value="F:RNA polymerase II cis-regulatory region sequence-specific DNA binding"/>
    <property type="evidence" value="ECO:0007669"/>
    <property type="project" value="TreeGrafter"/>
</dbReference>
<evidence type="ECO:0000256" key="3">
    <source>
        <dbReference type="ARBA" id="ARBA00022737"/>
    </source>
</evidence>
<dbReference type="GO" id="GO:0005634">
    <property type="term" value="C:nucleus"/>
    <property type="evidence" value="ECO:0007669"/>
    <property type="project" value="UniProtKB-SubCell"/>
</dbReference>
<evidence type="ECO:0000256" key="8">
    <source>
        <dbReference type="ARBA" id="ARBA00023163"/>
    </source>
</evidence>
<protein>
    <recommendedName>
        <fullName evidence="12">C2H2-type domain-containing protein</fullName>
    </recommendedName>
</protein>
<evidence type="ECO:0000256" key="11">
    <source>
        <dbReference type="SAM" id="MobiDB-lite"/>
    </source>
</evidence>
<feature type="compositionally biased region" description="Polar residues" evidence="11">
    <location>
        <begin position="49"/>
        <end position="67"/>
    </location>
</feature>
<dbReference type="Gene3D" id="3.30.160.60">
    <property type="entry name" value="Classic Zinc Finger"/>
    <property type="match status" value="6"/>
</dbReference>
<name>A0A131XU47_IXORI</name>
<accession>A0A131XU47</accession>
<keyword evidence="4 10" id="KW-0863">Zinc-finger</keyword>
<dbReference type="SUPFAM" id="SSF57667">
    <property type="entry name" value="beta-beta-alpha zinc fingers"/>
    <property type="match status" value="4"/>
</dbReference>
<keyword evidence="8" id="KW-0804">Transcription</keyword>
<organism evidence="13">
    <name type="scientific">Ixodes ricinus</name>
    <name type="common">Common tick</name>
    <name type="synonym">Acarus ricinus</name>
    <dbReference type="NCBI Taxonomy" id="34613"/>
    <lineage>
        <taxon>Eukaryota</taxon>
        <taxon>Metazoa</taxon>
        <taxon>Ecdysozoa</taxon>
        <taxon>Arthropoda</taxon>
        <taxon>Chelicerata</taxon>
        <taxon>Arachnida</taxon>
        <taxon>Acari</taxon>
        <taxon>Parasitiformes</taxon>
        <taxon>Ixodida</taxon>
        <taxon>Ixodoidea</taxon>
        <taxon>Ixodidae</taxon>
        <taxon>Ixodinae</taxon>
        <taxon>Ixodes</taxon>
    </lineage>
</organism>
<feature type="domain" description="C2H2-type" evidence="12">
    <location>
        <begin position="260"/>
        <end position="286"/>
    </location>
</feature>
<feature type="non-terminal residue" evidence="13">
    <location>
        <position position="1"/>
    </location>
</feature>
<dbReference type="FunFam" id="3.30.160.60:FF:002343">
    <property type="entry name" value="Zinc finger protein 33A"/>
    <property type="match status" value="2"/>
</dbReference>
<dbReference type="PROSITE" id="PS50157">
    <property type="entry name" value="ZINC_FINGER_C2H2_2"/>
    <property type="match status" value="7"/>
</dbReference>
<keyword evidence="7" id="KW-0238">DNA-binding</keyword>
<evidence type="ECO:0000256" key="5">
    <source>
        <dbReference type="ARBA" id="ARBA00022833"/>
    </source>
</evidence>
<evidence type="ECO:0000256" key="2">
    <source>
        <dbReference type="ARBA" id="ARBA00022723"/>
    </source>
</evidence>
<evidence type="ECO:0000256" key="7">
    <source>
        <dbReference type="ARBA" id="ARBA00023125"/>
    </source>
</evidence>
<feature type="compositionally biased region" description="Low complexity" evidence="11">
    <location>
        <begin position="1"/>
        <end position="12"/>
    </location>
</feature>
<evidence type="ECO:0000259" key="12">
    <source>
        <dbReference type="PROSITE" id="PS50157"/>
    </source>
</evidence>
<dbReference type="PANTHER" id="PTHR24404">
    <property type="entry name" value="ZINC FINGER PROTEIN"/>
    <property type="match status" value="1"/>
</dbReference>
<dbReference type="InterPro" id="IPR050589">
    <property type="entry name" value="Ikaros_C2H2-ZF"/>
</dbReference>
<dbReference type="FunFam" id="3.30.160.60:FF:001289">
    <property type="entry name" value="Zinc finger protein 574"/>
    <property type="match status" value="1"/>
</dbReference>
<dbReference type="GO" id="GO:0006357">
    <property type="term" value="P:regulation of transcription by RNA polymerase II"/>
    <property type="evidence" value="ECO:0007669"/>
    <property type="project" value="TreeGrafter"/>
</dbReference>
<feature type="region of interest" description="Disordered" evidence="11">
    <location>
        <begin position="1"/>
        <end position="69"/>
    </location>
</feature>
<evidence type="ECO:0000256" key="9">
    <source>
        <dbReference type="ARBA" id="ARBA00023242"/>
    </source>
</evidence>
<feature type="domain" description="C2H2-type" evidence="12">
    <location>
        <begin position="148"/>
        <end position="175"/>
    </location>
</feature>
<dbReference type="InterPro" id="IPR036236">
    <property type="entry name" value="Znf_C2H2_sf"/>
</dbReference>
<keyword evidence="3" id="KW-0677">Repeat</keyword>
<dbReference type="GO" id="GO:0003700">
    <property type="term" value="F:DNA-binding transcription factor activity"/>
    <property type="evidence" value="ECO:0007669"/>
    <property type="project" value="TreeGrafter"/>
</dbReference>
<feature type="domain" description="C2H2-type" evidence="12">
    <location>
        <begin position="232"/>
        <end position="259"/>
    </location>
</feature>
<sequence>VEESSSASTSKSWDCADADDPYFSHEHPNVGQTTLVLAKEEPEDFLPTSAGQSVQSGDQGSASTSGLHSEGHWDNAVAIKKEPFDDSTIYPEDSNSQLHFQEKQKSRQKGAHPCKKSSKHRCRFCSYTSSTKSDVITHERTHTGERPFTCSICQKAFKQKVHLKGHEKTHMGEKPFVCSFCQQTFMQRIHLKNHERTHKGEKPFTCDFCQRTFRQRANLSHHEKIHMGEKRFQCLNCQEEFLLKAELNEHRKSNLCKKQFRCGTCGMWCKRDTLMTHLRTHMGKKPFKCSLCGKVFKQNYLLRTHLEKSHPERNMLL</sequence>